<protein>
    <recommendedName>
        <fullName evidence="4">Amine oxidase</fullName>
        <ecNumber evidence="4">1.4.3.-</ecNumber>
    </recommendedName>
</protein>
<name>A0A0C3NVL8_PHLG1</name>
<reference evidence="7 8" key="1">
    <citation type="journal article" date="2014" name="PLoS Genet.">
        <title>Analysis of the Phlebiopsis gigantea genome, transcriptome and secretome provides insight into its pioneer colonization strategies of wood.</title>
        <authorList>
            <person name="Hori C."/>
            <person name="Ishida T."/>
            <person name="Igarashi K."/>
            <person name="Samejima M."/>
            <person name="Suzuki H."/>
            <person name="Master E."/>
            <person name="Ferreira P."/>
            <person name="Ruiz-Duenas F.J."/>
            <person name="Held B."/>
            <person name="Canessa P."/>
            <person name="Larrondo L.F."/>
            <person name="Schmoll M."/>
            <person name="Druzhinina I.S."/>
            <person name="Kubicek C.P."/>
            <person name="Gaskell J.A."/>
            <person name="Kersten P."/>
            <person name="St John F."/>
            <person name="Glasner J."/>
            <person name="Sabat G."/>
            <person name="Splinter BonDurant S."/>
            <person name="Syed K."/>
            <person name="Yadav J."/>
            <person name="Mgbeahuruike A.C."/>
            <person name="Kovalchuk A."/>
            <person name="Asiegbu F.O."/>
            <person name="Lackner G."/>
            <person name="Hoffmeister D."/>
            <person name="Rencoret J."/>
            <person name="Gutierrez A."/>
            <person name="Sun H."/>
            <person name="Lindquist E."/>
            <person name="Barry K."/>
            <person name="Riley R."/>
            <person name="Grigoriev I.V."/>
            <person name="Henrissat B."/>
            <person name="Kues U."/>
            <person name="Berka R.M."/>
            <person name="Martinez A.T."/>
            <person name="Covert S.F."/>
            <person name="Blanchette R.A."/>
            <person name="Cullen D."/>
        </authorList>
    </citation>
    <scope>NUCLEOTIDE SEQUENCE [LARGE SCALE GENOMIC DNA]</scope>
    <source>
        <strain evidence="7 8">11061_1 CR5-6</strain>
    </source>
</reference>
<dbReference type="InterPro" id="IPR001613">
    <property type="entry name" value="Flavin_amine_oxidase"/>
</dbReference>
<dbReference type="EC" id="1.4.3.-" evidence="4"/>
<evidence type="ECO:0000256" key="5">
    <source>
        <dbReference type="SAM" id="SignalP"/>
    </source>
</evidence>
<evidence type="ECO:0000256" key="1">
    <source>
        <dbReference type="ARBA" id="ARBA00001974"/>
    </source>
</evidence>
<evidence type="ECO:0000256" key="4">
    <source>
        <dbReference type="RuleBase" id="RU362067"/>
    </source>
</evidence>
<feature type="chain" id="PRO_5002180320" description="Amine oxidase" evidence="5">
    <location>
        <begin position="21"/>
        <end position="508"/>
    </location>
</feature>
<keyword evidence="2 4" id="KW-0560">Oxidoreductase</keyword>
<evidence type="ECO:0000256" key="3">
    <source>
        <dbReference type="PIRSR" id="PIRSR601613-1"/>
    </source>
</evidence>
<dbReference type="Gene3D" id="3.50.50.60">
    <property type="entry name" value="FAD/NAD(P)-binding domain"/>
    <property type="match status" value="1"/>
</dbReference>
<evidence type="ECO:0000313" key="7">
    <source>
        <dbReference type="EMBL" id="KIP09419.1"/>
    </source>
</evidence>
<dbReference type="PANTHER" id="PTHR10742">
    <property type="entry name" value="FLAVIN MONOAMINE OXIDASE"/>
    <property type="match status" value="1"/>
</dbReference>
<dbReference type="HOGENOM" id="CLU_004498_6_1_1"/>
<dbReference type="Gene3D" id="3.90.660.10">
    <property type="match status" value="1"/>
</dbReference>
<organism evidence="7 8">
    <name type="scientific">Phlebiopsis gigantea (strain 11061_1 CR5-6)</name>
    <name type="common">White-rot fungus</name>
    <name type="synonym">Peniophora gigantea</name>
    <dbReference type="NCBI Taxonomy" id="745531"/>
    <lineage>
        <taxon>Eukaryota</taxon>
        <taxon>Fungi</taxon>
        <taxon>Dikarya</taxon>
        <taxon>Basidiomycota</taxon>
        <taxon>Agaricomycotina</taxon>
        <taxon>Agaricomycetes</taxon>
        <taxon>Polyporales</taxon>
        <taxon>Phanerochaetaceae</taxon>
        <taxon>Phlebiopsis</taxon>
    </lineage>
</organism>
<sequence>MTHTAAALLYSLLFVVPTLGLPPYPVPDQTFLQASPPAKDARVLILGGGVAGITAAHELYKQGVEDFIILEARHELGGRMMSHTFGAPGRQYTVELGANWVQGTRTGKGPENPIWTLAKKHSILTQASQYFDGLTTYDETGETDFLDLVEDAADNFDHLIASAGSRVPKGLVDASARTGYSLTGSYPHTPQEMAAEYYQFDWEFTTSPEESSWIASSWNNNYTFATFSEENKMSIDPRGFKTLVQAEAATFVRGGQLRLNSTVSVISYSPTQGVRVTLADGQALEADYAICTFSLGVLQHQDVQFEPALPAWKREAIHSMTMGVYTKLFLQFPHKFWFDSEAALYADRERGRYPVWQSLDHPQFVPGSGILFGTVTGAFSRRIEALPKAQVLSEVISVLGTMFPNATIPEPLDFHYKSWSADPLFRGSYATWPPSFLPEHHVNLRADVAGRVWFAGEATSKYHFGYLQGAYFEGKEIGEKIAGCIKKEGCVGLEHVKHVKNARPYSDG</sequence>
<accession>A0A0C3NVL8</accession>
<dbReference type="InterPro" id="IPR050281">
    <property type="entry name" value="Flavin_monoamine_oxidase"/>
</dbReference>
<dbReference type="SUPFAM" id="SSF51905">
    <property type="entry name" value="FAD/NAD(P)-binding domain"/>
    <property type="match status" value="1"/>
</dbReference>
<keyword evidence="4" id="KW-0285">Flavoprotein</keyword>
<feature type="signal peptide" evidence="5">
    <location>
        <begin position="1"/>
        <end position="20"/>
    </location>
</feature>
<evidence type="ECO:0000256" key="2">
    <source>
        <dbReference type="ARBA" id="ARBA00023002"/>
    </source>
</evidence>
<keyword evidence="4" id="KW-0274">FAD</keyword>
<dbReference type="Proteomes" id="UP000053257">
    <property type="component" value="Unassembled WGS sequence"/>
</dbReference>
<dbReference type="SUPFAM" id="SSF54373">
    <property type="entry name" value="FAD-linked reductases, C-terminal domain"/>
    <property type="match status" value="1"/>
</dbReference>
<dbReference type="STRING" id="745531.A0A0C3NVL8"/>
<dbReference type="EMBL" id="KN840466">
    <property type="protein sequence ID" value="KIP09419.1"/>
    <property type="molecule type" value="Genomic_DNA"/>
</dbReference>
<dbReference type="InterPro" id="IPR002937">
    <property type="entry name" value="Amino_oxidase"/>
</dbReference>
<keyword evidence="5" id="KW-0732">Signal</keyword>
<dbReference type="AlphaFoldDB" id="A0A0C3NVL8"/>
<comment type="cofactor">
    <cofactor evidence="1 4">
        <name>FAD</name>
        <dbReference type="ChEBI" id="CHEBI:57692"/>
    </cofactor>
</comment>
<dbReference type="PRINTS" id="PR00757">
    <property type="entry name" value="AMINEOXDASEF"/>
</dbReference>
<feature type="domain" description="Amine oxidase" evidence="6">
    <location>
        <begin position="50"/>
        <end position="475"/>
    </location>
</feature>
<feature type="binding site" evidence="3">
    <location>
        <position position="263"/>
    </location>
    <ligand>
        <name>FAD</name>
        <dbReference type="ChEBI" id="CHEBI:57692"/>
    </ligand>
</feature>
<dbReference type="GO" id="GO:0016491">
    <property type="term" value="F:oxidoreductase activity"/>
    <property type="evidence" value="ECO:0007669"/>
    <property type="project" value="UniProtKB-KW"/>
</dbReference>
<evidence type="ECO:0000259" key="6">
    <source>
        <dbReference type="Pfam" id="PF01593"/>
    </source>
</evidence>
<dbReference type="InterPro" id="IPR036188">
    <property type="entry name" value="FAD/NAD-bd_sf"/>
</dbReference>
<dbReference type="OrthoDB" id="5046242at2759"/>
<dbReference type="Pfam" id="PF01593">
    <property type="entry name" value="Amino_oxidase"/>
    <property type="match status" value="1"/>
</dbReference>
<keyword evidence="8" id="KW-1185">Reference proteome</keyword>
<evidence type="ECO:0000313" key="8">
    <source>
        <dbReference type="Proteomes" id="UP000053257"/>
    </source>
</evidence>
<gene>
    <name evidence="7" type="ORF">PHLGIDRAFT_126307</name>
</gene>
<dbReference type="GO" id="GO:0006598">
    <property type="term" value="P:polyamine catabolic process"/>
    <property type="evidence" value="ECO:0007669"/>
    <property type="project" value="TreeGrafter"/>
</dbReference>
<proteinExistence type="inferred from homology"/>
<feature type="binding site" evidence="3">
    <location>
        <begin position="71"/>
        <end position="72"/>
    </location>
    <ligand>
        <name>FAD</name>
        <dbReference type="ChEBI" id="CHEBI:57692"/>
    </ligand>
</feature>
<dbReference type="PANTHER" id="PTHR10742:SF313">
    <property type="entry name" value="AMINE OXIDASE"/>
    <property type="match status" value="1"/>
</dbReference>
<comment type="similarity">
    <text evidence="4">Belongs to the flavin monoamine oxidase family.</text>
</comment>